<feature type="compositionally biased region" description="Basic residues" evidence="1">
    <location>
        <begin position="89"/>
        <end position="98"/>
    </location>
</feature>
<evidence type="ECO:0000313" key="3">
    <source>
        <dbReference type="Proteomes" id="UP000886595"/>
    </source>
</evidence>
<feature type="compositionally biased region" description="Pro residues" evidence="1">
    <location>
        <begin position="166"/>
        <end position="176"/>
    </location>
</feature>
<feature type="compositionally biased region" description="Basic and acidic residues" evidence="1">
    <location>
        <begin position="78"/>
        <end position="88"/>
    </location>
</feature>
<feature type="compositionally biased region" description="Basic and acidic residues" evidence="1">
    <location>
        <begin position="48"/>
        <end position="62"/>
    </location>
</feature>
<feature type="compositionally biased region" description="Polar residues" evidence="1">
    <location>
        <begin position="138"/>
        <end position="148"/>
    </location>
</feature>
<sequence>MPLILNESTQSEQVGALAAFRTEQQCLCTPLPSTGTEPHGTRPLKNKITPELEPHNPKDSGETRNSARHHHSSYASDAARRGLGEDRRKDRHLKRRPAPSRYGNHRSDDATYSQFPREDNTRSVRDDRRVVGNRRRSPTANASPPCTTSRARRQSNSSVQRRSSHLPPPPPPPHPQRPSEASHAAFANCEAISQPSQIQGSTQHPCLPLERNLNLSDFPPPTAIPTMDQVMDDLLEATYQYANHPDPKESEARRQRVLENETRGLMEETTLRIIATASASAALSSPAQQLVCFQPEPGIEQTAGHEITLNSATEAGPSIPAAASQTTPKVPRPPKPKRRRQAARWLLGANLKKHNLAISQRSPAHEEAPGMVTTPRMLPRNNLHHALNATPGDHKRTHTQ</sequence>
<organism evidence="2 3">
    <name type="scientific">Brassica carinata</name>
    <name type="common">Ethiopian mustard</name>
    <name type="synonym">Abyssinian cabbage</name>
    <dbReference type="NCBI Taxonomy" id="52824"/>
    <lineage>
        <taxon>Eukaryota</taxon>
        <taxon>Viridiplantae</taxon>
        <taxon>Streptophyta</taxon>
        <taxon>Embryophyta</taxon>
        <taxon>Tracheophyta</taxon>
        <taxon>Spermatophyta</taxon>
        <taxon>Magnoliopsida</taxon>
        <taxon>eudicotyledons</taxon>
        <taxon>Gunneridae</taxon>
        <taxon>Pentapetalae</taxon>
        <taxon>rosids</taxon>
        <taxon>malvids</taxon>
        <taxon>Brassicales</taxon>
        <taxon>Brassicaceae</taxon>
        <taxon>Brassiceae</taxon>
        <taxon>Brassica</taxon>
    </lineage>
</organism>
<name>A0A8X7VN75_BRACI</name>
<comment type="caution">
    <text evidence="2">The sequence shown here is derived from an EMBL/GenBank/DDBJ whole genome shotgun (WGS) entry which is preliminary data.</text>
</comment>
<evidence type="ECO:0000313" key="2">
    <source>
        <dbReference type="EMBL" id="KAG2314943.1"/>
    </source>
</evidence>
<gene>
    <name evidence="2" type="ORF">Bca52824_018065</name>
</gene>
<accession>A0A8X7VN75</accession>
<protein>
    <submittedName>
        <fullName evidence="2">Uncharacterized protein</fullName>
    </submittedName>
</protein>
<feature type="region of interest" description="Disordered" evidence="1">
    <location>
        <begin position="316"/>
        <end position="340"/>
    </location>
</feature>
<feature type="compositionally biased region" description="Basic and acidic residues" evidence="1">
    <location>
        <begin position="116"/>
        <end position="130"/>
    </location>
</feature>
<evidence type="ECO:0000256" key="1">
    <source>
        <dbReference type="SAM" id="MobiDB-lite"/>
    </source>
</evidence>
<keyword evidence="3" id="KW-1185">Reference proteome</keyword>
<dbReference type="AlphaFoldDB" id="A0A8X7VN75"/>
<dbReference type="Proteomes" id="UP000886595">
    <property type="component" value="Unassembled WGS sequence"/>
</dbReference>
<proteinExistence type="predicted"/>
<dbReference type="EMBL" id="JAAMPC010000004">
    <property type="protein sequence ID" value="KAG2314943.1"/>
    <property type="molecule type" value="Genomic_DNA"/>
</dbReference>
<reference evidence="2 3" key="1">
    <citation type="submission" date="2020-02" db="EMBL/GenBank/DDBJ databases">
        <authorList>
            <person name="Ma Q."/>
            <person name="Huang Y."/>
            <person name="Song X."/>
            <person name="Pei D."/>
        </authorList>
    </citation>
    <scope>NUCLEOTIDE SEQUENCE [LARGE SCALE GENOMIC DNA]</scope>
    <source>
        <strain evidence="2">Sxm20200214</strain>
        <tissue evidence="2">Leaf</tissue>
    </source>
</reference>
<feature type="region of interest" description="Disordered" evidence="1">
    <location>
        <begin position="28"/>
        <end position="183"/>
    </location>
</feature>